<sequence length="561" mass="64496">MKPIKYYYRLLFFGIIFPVLLISGSLSCFYSWKTITNISSLVSKEIKPRVEAVINSLVSSISEEVFSERKTIERILLEGQIEFDRAIINAKGYETVDGQLVKEKTKILLKDTPFTDVAFYVFDQEGNIKWVTEPDSGISTFLKDREFLSALKMELDERGTCLYPFTFVGNLGVGRTFVFKRLSNGDIIGAAFILNPGLYLPQIKRIKDLSVFIQSIKILNAEGVSLLSVDSSLLTPLKWWEFYKRDLKATLSIPAFGAWSEKLNVLLRLNFFEMYSIFLLGVLIFLLVFLLTYGVALNEYSIVKKDLSKIQSWISTVDSSELPRGEIKGFKLKEIHDVTLTLNSLVDRLKEEEIRSVSLITKMKEAFFDFAEKLAVVAESYEHMTGEHLMRVKYLTSIIVNRLKIDRDYADEIINYSVLHDIGKIYIPLDILKMQRELNSEEWELVKKHTILGANLFSDDEFRVAKEICLYHHENYDGSGYPFGLKGEEIPLPGRIVRIVDVYDALRSERPYKKAYSHSKALKIMAEGDDRTKPADFDPQLLAIFIEEIEKIDHQKLYGEK</sequence>
<feature type="transmembrane region" description="Helical" evidence="1">
    <location>
        <begin position="7"/>
        <end position="32"/>
    </location>
</feature>
<comment type="caution">
    <text evidence="3">The sequence shown here is derived from an EMBL/GenBank/DDBJ whole genome shotgun (WGS) entry which is preliminary data.</text>
</comment>
<dbReference type="InterPro" id="IPR003607">
    <property type="entry name" value="HD/PDEase_dom"/>
</dbReference>
<dbReference type="PROSITE" id="PS51257">
    <property type="entry name" value="PROKAR_LIPOPROTEIN"/>
    <property type="match status" value="1"/>
</dbReference>
<dbReference type="CDD" id="cd00077">
    <property type="entry name" value="HDc"/>
    <property type="match status" value="1"/>
</dbReference>
<keyword evidence="1" id="KW-0472">Membrane</keyword>
<evidence type="ECO:0000259" key="2">
    <source>
        <dbReference type="PROSITE" id="PS51832"/>
    </source>
</evidence>
<proteinExistence type="predicted"/>
<name>A0A7V3J9H7_UNCC3</name>
<feature type="transmembrane region" description="Helical" evidence="1">
    <location>
        <begin position="274"/>
        <end position="296"/>
    </location>
</feature>
<keyword evidence="1" id="KW-1133">Transmembrane helix</keyword>
<dbReference type="InterPro" id="IPR052020">
    <property type="entry name" value="Cyclic_di-GMP/3'3'-cGAMP_PDE"/>
</dbReference>
<dbReference type="InterPro" id="IPR037522">
    <property type="entry name" value="HD_GYP_dom"/>
</dbReference>
<protein>
    <submittedName>
        <fullName evidence="3">HD domain-containing protein</fullName>
    </submittedName>
</protein>
<accession>A0A7V3J9H7</accession>
<dbReference type="EMBL" id="DTGG01000056">
    <property type="protein sequence ID" value="HFZ08821.1"/>
    <property type="molecule type" value="Genomic_DNA"/>
</dbReference>
<evidence type="ECO:0000256" key="1">
    <source>
        <dbReference type="SAM" id="Phobius"/>
    </source>
</evidence>
<dbReference type="Pfam" id="PF13487">
    <property type="entry name" value="HD_5"/>
    <property type="match status" value="1"/>
</dbReference>
<gene>
    <name evidence="3" type="ORF">ENV41_01655</name>
</gene>
<organism evidence="3">
    <name type="scientific">candidate division CPR3 bacterium</name>
    <dbReference type="NCBI Taxonomy" id="2268181"/>
    <lineage>
        <taxon>Bacteria</taxon>
        <taxon>Bacteria division CPR3</taxon>
    </lineage>
</organism>
<dbReference type="SUPFAM" id="SSF109604">
    <property type="entry name" value="HD-domain/PDEase-like"/>
    <property type="match status" value="1"/>
</dbReference>
<evidence type="ECO:0000313" key="3">
    <source>
        <dbReference type="EMBL" id="HFZ08821.1"/>
    </source>
</evidence>
<dbReference type="PANTHER" id="PTHR45228:SF8">
    <property type="entry name" value="TWO-COMPONENT RESPONSE REGULATOR-RELATED"/>
    <property type="match status" value="1"/>
</dbReference>
<feature type="domain" description="HD-GYP" evidence="2">
    <location>
        <begin position="363"/>
        <end position="561"/>
    </location>
</feature>
<dbReference type="PANTHER" id="PTHR45228">
    <property type="entry name" value="CYCLIC DI-GMP PHOSPHODIESTERASE TM_0186-RELATED"/>
    <property type="match status" value="1"/>
</dbReference>
<dbReference type="Gene3D" id="1.10.3210.10">
    <property type="entry name" value="Hypothetical protein af1432"/>
    <property type="match status" value="1"/>
</dbReference>
<dbReference type="PROSITE" id="PS51832">
    <property type="entry name" value="HD_GYP"/>
    <property type="match status" value="1"/>
</dbReference>
<dbReference type="AlphaFoldDB" id="A0A7V3J9H7"/>
<keyword evidence="1" id="KW-0812">Transmembrane</keyword>
<reference evidence="3" key="1">
    <citation type="journal article" date="2020" name="mSystems">
        <title>Genome- and Community-Level Interaction Insights into Carbon Utilization and Element Cycling Functions of Hydrothermarchaeota in Hydrothermal Sediment.</title>
        <authorList>
            <person name="Zhou Z."/>
            <person name="Liu Y."/>
            <person name="Xu W."/>
            <person name="Pan J."/>
            <person name="Luo Z.H."/>
            <person name="Li M."/>
        </authorList>
    </citation>
    <scope>NUCLEOTIDE SEQUENCE [LARGE SCALE GENOMIC DNA]</scope>
    <source>
        <strain evidence="3">SpSt-757</strain>
    </source>
</reference>
<dbReference type="SMART" id="SM00471">
    <property type="entry name" value="HDc"/>
    <property type="match status" value="1"/>
</dbReference>